<accession>A0A366K757</accession>
<evidence type="ECO:0008006" key="12">
    <source>
        <dbReference type="Google" id="ProtNLM"/>
    </source>
</evidence>
<feature type="transmembrane region" description="Helical" evidence="7">
    <location>
        <begin position="59"/>
        <end position="79"/>
    </location>
</feature>
<dbReference type="PANTHER" id="PTHR34582:SF6">
    <property type="entry name" value="UPF0702 TRANSMEMBRANE PROTEIN YCAP"/>
    <property type="match status" value="1"/>
</dbReference>
<dbReference type="GO" id="GO:0005886">
    <property type="term" value="C:plasma membrane"/>
    <property type="evidence" value="ECO:0007669"/>
    <property type="project" value="UniProtKB-SubCell"/>
</dbReference>
<evidence type="ECO:0000256" key="6">
    <source>
        <dbReference type="ARBA" id="ARBA00023136"/>
    </source>
</evidence>
<comment type="similarity">
    <text evidence="2">Belongs to the UPF0702 family.</text>
</comment>
<keyword evidence="6 7" id="KW-0472">Membrane</keyword>
<dbReference type="InterPro" id="IPR023090">
    <property type="entry name" value="UPF0702_alpha/beta_dom_sf"/>
</dbReference>
<keyword evidence="3" id="KW-1003">Cell membrane</keyword>
<dbReference type="EMBL" id="PDCG01000005">
    <property type="protein sequence ID" value="RBP97519.1"/>
    <property type="molecule type" value="Genomic_DNA"/>
</dbReference>
<reference evidence="10 11" key="1">
    <citation type="submission" date="2017-10" db="EMBL/GenBank/DDBJ databases">
        <title>Bifidobacterium xylocopum sp. nov. and Bifidobacterium aemilianum sp. nov., from the carpenter bee (Xylocopa violacea) digestive tract.</title>
        <authorList>
            <person name="Alberoni D."/>
            <person name="Baffoni L."/>
            <person name="Di Gioia D."/>
            <person name="Gaggia F."/>
            <person name="Biavati B."/>
        </authorList>
    </citation>
    <scope>NUCLEOTIDE SEQUENCE [LARGE SCALE GENOMIC DNA]</scope>
    <source>
        <strain evidence="10 11">XV10</strain>
    </source>
</reference>
<evidence type="ECO:0000259" key="9">
    <source>
        <dbReference type="Pfam" id="PF20730"/>
    </source>
</evidence>
<evidence type="ECO:0000256" key="7">
    <source>
        <dbReference type="SAM" id="Phobius"/>
    </source>
</evidence>
<dbReference type="Proteomes" id="UP000252530">
    <property type="component" value="Unassembled WGS sequence"/>
</dbReference>
<evidence type="ECO:0000313" key="10">
    <source>
        <dbReference type="EMBL" id="RBP97519.1"/>
    </source>
</evidence>
<gene>
    <name evidence="10" type="ORF">CRD60_05840</name>
</gene>
<dbReference type="OrthoDB" id="9778331at2"/>
<feature type="transmembrane region" description="Helical" evidence="7">
    <location>
        <begin position="7"/>
        <end position="26"/>
    </location>
</feature>
<evidence type="ECO:0000256" key="4">
    <source>
        <dbReference type="ARBA" id="ARBA00022692"/>
    </source>
</evidence>
<dbReference type="InterPro" id="IPR007353">
    <property type="entry name" value="DUF421"/>
</dbReference>
<feature type="domain" description="YetF-like N-terminal transmembrane" evidence="9">
    <location>
        <begin position="4"/>
        <end position="77"/>
    </location>
</feature>
<organism evidence="10 11">
    <name type="scientific">Bifidobacterium aemilianum</name>
    <dbReference type="NCBI Taxonomy" id="2493120"/>
    <lineage>
        <taxon>Bacteria</taxon>
        <taxon>Bacillati</taxon>
        <taxon>Actinomycetota</taxon>
        <taxon>Actinomycetes</taxon>
        <taxon>Bifidobacteriales</taxon>
        <taxon>Bifidobacteriaceae</taxon>
        <taxon>Bifidobacterium</taxon>
    </lineage>
</organism>
<keyword evidence="11" id="KW-1185">Reference proteome</keyword>
<dbReference type="Pfam" id="PF20730">
    <property type="entry name" value="YetF_N"/>
    <property type="match status" value="1"/>
</dbReference>
<dbReference type="Gene3D" id="3.30.240.20">
    <property type="entry name" value="bsu07140 like domains"/>
    <property type="match status" value="2"/>
</dbReference>
<evidence type="ECO:0000259" key="8">
    <source>
        <dbReference type="Pfam" id="PF04239"/>
    </source>
</evidence>
<keyword evidence="5 7" id="KW-1133">Transmembrane helix</keyword>
<sequence>MVVYSTLFIKLAVGILFLVVQINIMGKTNLAPISVMDQVQNYVLGGIIGGVIYNKDISVLDFIVVMLIWTLLVLVLKVAKEQFSSVKKLVDGKPLTLIFRGKVDVALCMRSGISASDLMLKLRSQGIYETSSIKKAVLEQSGQLTVVSYEDENLKLPVITDGQVDEAVLETIGHDEDWLDQQVKDKGFKGTNDVFLAQYDDQKLSLIGYAGRHR</sequence>
<dbReference type="InterPro" id="IPR048454">
    <property type="entry name" value="YetF_N"/>
</dbReference>
<evidence type="ECO:0000256" key="1">
    <source>
        <dbReference type="ARBA" id="ARBA00004651"/>
    </source>
</evidence>
<proteinExistence type="inferred from homology"/>
<feature type="domain" description="YetF C-terminal" evidence="8">
    <location>
        <begin position="82"/>
        <end position="200"/>
    </location>
</feature>
<keyword evidence="4 7" id="KW-0812">Transmembrane</keyword>
<comment type="subcellular location">
    <subcellularLocation>
        <location evidence="1">Cell membrane</location>
        <topology evidence="1">Multi-pass membrane protein</topology>
    </subcellularLocation>
</comment>
<evidence type="ECO:0000256" key="3">
    <source>
        <dbReference type="ARBA" id="ARBA00022475"/>
    </source>
</evidence>
<dbReference type="PANTHER" id="PTHR34582">
    <property type="entry name" value="UPF0702 TRANSMEMBRANE PROTEIN YCAP"/>
    <property type="match status" value="1"/>
</dbReference>
<name>A0A366K757_9BIFI</name>
<dbReference type="Pfam" id="PF04239">
    <property type="entry name" value="DUF421"/>
    <property type="match status" value="1"/>
</dbReference>
<evidence type="ECO:0000313" key="11">
    <source>
        <dbReference type="Proteomes" id="UP000252530"/>
    </source>
</evidence>
<evidence type="ECO:0000256" key="2">
    <source>
        <dbReference type="ARBA" id="ARBA00006448"/>
    </source>
</evidence>
<protein>
    <recommendedName>
        <fullName evidence="12">DUF421 domain-containing protein</fullName>
    </recommendedName>
</protein>
<evidence type="ECO:0000256" key="5">
    <source>
        <dbReference type="ARBA" id="ARBA00022989"/>
    </source>
</evidence>
<comment type="caution">
    <text evidence="10">The sequence shown here is derived from an EMBL/GenBank/DDBJ whole genome shotgun (WGS) entry which is preliminary data.</text>
</comment>
<dbReference type="AlphaFoldDB" id="A0A366K757"/>